<protein>
    <submittedName>
        <fullName evidence="5">Class I SAM-dependent methyltransferase</fullName>
    </submittedName>
</protein>
<name>A0ABV7IW01_9RHOB</name>
<evidence type="ECO:0000313" key="5">
    <source>
        <dbReference type="EMBL" id="MFC3180680.1"/>
    </source>
</evidence>
<dbReference type="CDD" id="cd02440">
    <property type="entry name" value="AdoMet_MTases"/>
    <property type="match status" value="1"/>
</dbReference>
<keyword evidence="2" id="KW-0808">Transferase</keyword>
<evidence type="ECO:0000313" key="6">
    <source>
        <dbReference type="Proteomes" id="UP001595547"/>
    </source>
</evidence>
<keyword evidence="4" id="KW-0694">RNA-binding</keyword>
<gene>
    <name evidence="5" type="ORF">ACFOGH_06755</name>
</gene>
<proteinExistence type="predicted"/>
<accession>A0ABV7IW01</accession>
<dbReference type="EMBL" id="JBHRTO010000001">
    <property type="protein sequence ID" value="MFC3180680.1"/>
    <property type="molecule type" value="Genomic_DNA"/>
</dbReference>
<organism evidence="5 6">
    <name type="scientific">Cypionkella sinensis</name>
    <dbReference type="NCBI Taxonomy" id="1756043"/>
    <lineage>
        <taxon>Bacteria</taxon>
        <taxon>Pseudomonadati</taxon>
        <taxon>Pseudomonadota</taxon>
        <taxon>Alphaproteobacteria</taxon>
        <taxon>Rhodobacterales</taxon>
        <taxon>Paracoccaceae</taxon>
        <taxon>Cypionkella</taxon>
    </lineage>
</organism>
<keyword evidence="3" id="KW-0949">S-adenosyl-L-methionine</keyword>
<dbReference type="GO" id="GO:0008168">
    <property type="term" value="F:methyltransferase activity"/>
    <property type="evidence" value="ECO:0007669"/>
    <property type="project" value="UniProtKB-KW"/>
</dbReference>
<dbReference type="RefSeq" id="WP_380072305.1">
    <property type="nucleotide sequence ID" value="NZ_JBHRTO010000001.1"/>
</dbReference>
<evidence type="ECO:0000256" key="2">
    <source>
        <dbReference type="ARBA" id="ARBA00022679"/>
    </source>
</evidence>
<keyword evidence="6" id="KW-1185">Reference proteome</keyword>
<dbReference type="GO" id="GO:0032259">
    <property type="term" value="P:methylation"/>
    <property type="evidence" value="ECO:0007669"/>
    <property type="project" value="UniProtKB-KW"/>
</dbReference>
<keyword evidence="1 5" id="KW-0489">Methyltransferase</keyword>
<dbReference type="Pfam" id="PF00398">
    <property type="entry name" value="RrnaAD"/>
    <property type="match status" value="1"/>
</dbReference>
<evidence type="ECO:0000256" key="3">
    <source>
        <dbReference type="ARBA" id="ARBA00022691"/>
    </source>
</evidence>
<dbReference type="InterPro" id="IPR001737">
    <property type="entry name" value="KsgA/Erm"/>
</dbReference>
<sequence length="184" mass="19593">MAKEAALFLRQFLTNPLQVSSVVPSSRWLARAMAQGLGPDSGRVVEFGPGTGVLTEGILAAGVRPENLTLYEMSPSFTKLLRAKFPGVTIHNAAAQAAVSNLEPGVSAVISGLPLLSMPLAVRESIVKAAFDILAPDGVYVQFTYGTKPALSAEQMSRLGIKVSAGPKVWLNIPPARVYHFHRI</sequence>
<evidence type="ECO:0000256" key="1">
    <source>
        <dbReference type="ARBA" id="ARBA00022603"/>
    </source>
</evidence>
<evidence type="ECO:0000256" key="4">
    <source>
        <dbReference type="ARBA" id="ARBA00022884"/>
    </source>
</evidence>
<dbReference type="InterPro" id="IPR029063">
    <property type="entry name" value="SAM-dependent_MTases_sf"/>
</dbReference>
<reference evidence="6" key="1">
    <citation type="journal article" date="2019" name="Int. J. Syst. Evol. Microbiol.">
        <title>The Global Catalogue of Microorganisms (GCM) 10K type strain sequencing project: providing services to taxonomists for standard genome sequencing and annotation.</title>
        <authorList>
            <consortium name="The Broad Institute Genomics Platform"/>
            <consortium name="The Broad Institute Genome Sequencing Center for Infectious Disease"/>
            <person name="Wu L."/>
            <person name="Ma J."/>
        </authorList>
    </citation>
    <scope>NUCLEOTIDE SEQUENCE [LARGE SCALE GENOMIC DNA]</scope>
    <source>
        <strain evidence="6">KCTC 52039</strain>
    </source>
</reference>
<comment type="caution">
    <text evidence="5">The sequence shown here is derived from an EMBL/GenBank/DDBJ whole genome shotgun (WGS) entry which is preliminary data.</text>
</comment>
<dbReference type="Proteomes" id="UP001595547">
    <property type="component" value="Unassembled WGS sequence"/>
</dbReference>
<dbReference type="Gene3D" id="3.40.50.150">
    <property type="entry name" value="Vaccinia Virus protein VP39"/>
    <property type="match status" value="1"/>
</dbReference>
<dbReference type="SUPFAM" id="SSF53335">
    <property type="entry name" value="S-adenosyl-L-methionine-dependent methyltransferases"/>
    <property type="match status" value="1"/>
</dbReference>